<dbReference type="EMBL" id="CM026422">
    <property type="protein sequence ID" value="KAG0588380.1"/>
    <property type="molecule type" value="Genomic_DNA"/>
</dbReference>
<accession>A0A8T0IXC0</accession>
<sequence>MFSELPYSKSGEDNRKIACTIALLYSTSERIPVLDLCRALGSSKMRPFTLGSANTASLHRVTSILLSVVAYSCHLGIQRSLTDCSSRSSTDNLKNRGSIFNDEFSLFLAS</sequence>
<keyword evidence="2" id="KW-1185">Reference proteome</keyword>
<evidence type="ECO:0000313" key="1">
    <source>
        <dbReference type="EMBL" id="KAG0588380.1"/>
    </source>
</evidence>
<comment type="caution">
    <text evidence="1">The sequence shown here is derived from an EMBL/GenBank/DDBJ whole genome shotgun (WGS) entry which is preliminary data.</text>
</comment>
<proteinExistence type="predicted"/>
<gene>
    <name evidence="1" type="ORF">KC19_2G239200</name>
</gene>
<reference evidence="1" key="1">
    <citation type="submission" date="2020-06" db="EMBL/GenBank/DDBJ databases">
        <title>WGS assembly of Ceratodon purpureus strain R40.</title>
        <authorList>
            <person name="Carey S.B."/>
            <person name="Jenkins J."/>
            <person name="Shu S."/>
            <person name="Lovell J.T."/>
            <person name="Sreedasyam A."/>
            <person name="Maumus F."/>
            <person name="Tiley G.P."/>
            <person name="Fernandez-Pozo N."/>
            <person name="Barry K."/>
            <person name="Chen C."/>
            <person name="Wang M."/>
            <person name="Lipzen A."/>
            <person name="Daum C."/>
            <person name="Saski C.A."/>
            <person name="Payton A.C."/>
            <person name="Mcbreen J.C."/>
            <person name="Conrad R.E."/>
            <person name="Kollar L.M."/>
            <person name="Olsson S."/>
            <person name="Huttunen S."/>
            <person name="Landis J.B."/>
            <person name="Wickett N.J."/>
            <person name="Johnson M.G."/>
            <person name="Rensing S.A."/>
            <person name="Grimwood J."/>
            <person name="Schmutz J."/>
            <person name="Mcdaniel S.F."/>
        </authorList>
    </citation>
    <scope>NUCLEOTIDE SEQUENCE</scope>
    <source>
        <strain evidence="1">R40</strain>
    </source>
</reference>
<organism evidence="1 2">
    <name type="scientific">Ceratodon purpureus</name>
    <name type="common">Fire moss</name>
    <name type="synonym">Dicranum purpureum</name>
    <dbReference type="NCBI Taxonomy" id="3225"/>
    <lineage>
        <taxon>Eukaryota</taxon>
        <taxon>Viridiplantae</taxon>
        <taxon>Streptophyta</taxon>
        <taxon>Embryophyta</taxon>
        <taxon>Bryophyta</taxon>
        <taxon>Bryophytina</taxon>
        <taxon>Bryopsida</taxon>
        <taxon>Dicranidae</taxon>
        <taxon>Pseudoditrichales</taxon>
        <taxon>Ditrichaceae</taxon>
        <taxon>Ceratodon</taxon>
    </lineage>
</organism>
<evidence type="ECO:0000313" key="2">
    <source>
        <dbReference type="Proteomes" id="UP000822688"/>
    </source>
</evidence>
<dbReference type="Proteomes" id="UP000822688">
    <property type="component" value="Chromosome 2"/>
</dbReference>
<protein>
    <submittedName>
        <fullName evidence="1">Uncharacterized protein</fullName>
    </submittedName>
</protein>
<dbReference type="AlphaFoldDB" id="A0A8T0IXC0"/>
<name>A0A8T0IXC0_CERPU</name>